<reference evidence="2 3" key="1">
    <citation type="submission" date="2019-03" db="EMBL/GenBank/DDBJ databases">
        <title>Genomic Encyclopedia of Type Strains, Phase IV (KMG-IV): sequencing the most valuable type-strain genomes for metagenomic binning, comparative biology and taxonomic classification.</title>
        <authorList>
            <person name="Goeker M."/>
        </authorList>
    </citation>
    <scope>NUCLEOTIDE SEQUENCE [LARGE SCALE GENOMIC DNA]</scope>
    <source>
        <strain evidence="2 3">DSM 100059</strain>
    </source>
</reference>
<dbReference type="InterPro" id="IPR003423">
    <property type="entry name" value="OMP_efflux"/>
</dbReference>
<gene>
    <name evidence="2" type="ORF">EDB95_0463</name>
</gene>
<comment type="similarity">
    <text evidence="1">Belongs to the outer membrane factor (OMF) (TC 1.B.17) family.</text>
</comment>
<protein>
    <submittedName>
        <fullName evidence="2">Cobalt-zinc-cadmium efflux system outer membrane protein</fullName>
    </submittedName>
</protein>
<accession>A0A4R8DN72</accession>
<keyword evidence="3" id="KW-1185">Reference proteome</keyword>
<evidence type="ECO:0000313" key="3">
    <source>
        <dbReference type="Proteomes" id="UP000294498"/>
    </source>
</evidence>
<dbReference type="RefSeq" id="WP_133990165.1">
    <property type="nucleotide sequence ID" value="NZ_SODV01000001.1"/>
</dbReference>
<proteinExistence type="inferred from homology"/>
<dbReference type="OrthoDB" id="9791261at2"/>
<sequence>MRKYCPSIGKIALASVFLWLSPRTTVIGQALPGEQQLQSDTLRVGLDSAENIFVRQNLSLLAQRYNVSAQDALVLQAKLWPNPNLSLSTIIYNGDAEKWFAFGFPYGEVAGNISQLIMLAGKRGKSIDIAKANTKLAQYQLYDLLRTLKYTLRTDFYNIYYLMQTASVYDQEIRALQQVVTAYNAQAGKGYIAESEVVQIKAQLYSLQSEYNDLINQINDTESELKLVMQVKNTVYVAPIVDTMAVKAMEPSKYGLGPLIDSAMANRTDLMVAKENTEINKLQYSYQKALAVPDLTLSLNYDQQGSFVHNFTSFGASIDLPFLNRNQGNIKSAKAMIGFAEATQKSTELTVQENVYRALQKAYANQKLYQNIDPAFAAEFEALSRAELENYEKRNIGLLQFQAFYDAYKQNVVQVNTILFNRVSSFEDLNFYTGTNLY</sequence>
<dbReference type="InterPro" id="IPR010131">
    <property type="entry name" value="MdtP/NodT-like"/>
</dbReference>
<dbReference type="GO" id="GO:0015562">
    <property type="term" value="F:efflux transmembrane transporter activity"/>
    <property type="evidence" value="ECO:0007669"/>
    <property type="project" value="InterPro"/>
</dbReference>
<dbReference type="EMBL" id="SODV01000001">
    <property type="protein sequence ID" value="TDW99453.1"/>
    <property type="molecule type" value="Genomic_DNA"/>
</dbReference>
<dbReference type="AlphaFoldDB" id="A0A4R8DN72"/>
<evidence type="ECO:0000256" key="1">
    <source>
        <dbReference type="ARBA" id="ARBA00007613"/>
    </source>
</evidence>
<dbReference type="PANTHER" id="PTHR30203">
    <property type="entry name" value="OUTER MEMBRANE CATION EFFLUX PROTEIN"/>
    <property type="match status" value="1"/>
</dbReference>
<dbReference type="Pfam" id="PF02321">
    <property type="entry name" value="OEP"/>
    <property type="match status" value="1"/>
</dbReference>
<dbReference type="PANTHER" id="PTHR30203:SF23">
    <property type="entry name" value="OUTER MEMBRANE EFFLUX PROTEIN"/>
    <property type="match status" value="1"/>
</dbReference>
<evidence type="ECO:0000313" key="2">
    <source>
        <dbReference type="EMBL" id="TDW99453.1"/>
    </source>
</evidence>
<dbReference type="Proteomes" id="UP000294498">
    <property type="component" value="Unassembled WGS sequence"/>
</dbReference>
<comment type="caution">
    <text evidence="2">The sequence shown here is derived from an EMBL/GenBank/DDBJ whole genome shotgun (WGS) entry which is preliminary data.</text>
</comment>
<name>A0A4R8DN72_9BACT</name>
<dbReference type="Gene3D" id="1.20.1600.10">
    <property type="entry name" value="Outer membrane efflux proteins (OEP)"/>
    <property type="match status" value="1"/>
</dbReference>
<dbReference type="SUPFAM" id="SSF56954">
    <property type="entry name" value="Outer membrane efflux proteins (OEP)"/>
    <property type="match status" value="1"/>
</dbReference>
<organism evidence="2 3">
    <name type="scientific">Dinghuibacter silviterrae</name>
    <dbReference type="NCBI Taxonomy" id="1539049"/>
    <lineage>
        <taxon>Bacteria</taxon>
        <taxon>Pseudomonadati</taxon>
        <taxon>Bacteroidota</taxon>
        <taxon>Chitinophagia</taxon>
        <taxon>Chitinophagales</taxon>
        <taxon>Chitinophagaceae</taxon>
        <taxon>Dinghuibacter</taxon>
    </lineage>
</organism>